<feature type="compositionally biased region" description="Polar residues" evidence="1">
    <location>
        <begin position="657"/>
        <end position="667"/>
    </location>
</feature>
<evidence type="ECO:0000313" key="3">
    <source>
        <dbReference type="EnsemblMetazoa" id="PPA38595.1"/>
    </source>
</evidence>
<reference evidence="3" key="2">
    <citation type="submission" date="2022-06" db="UniProtKB">
        <authorList>
            <consortium name="EnsemblMetazoa"/>
        </authorList>
    </citation>
    <scope>IDENTIFICATION</scope>
    <source>
        <strain evidence="3">PS312</strain>
    </source>
</reference>
<feature type="compositionally biased region" description="Polar residues" evidence="1">
    <location>
        <begin position="372"/>
        <end position="393"/>
    </location>
</feature>
<dbReference type="Proteomes" id="UP000005239">
    <property type="component" value="Unassembled WGS sequence"/>
</dbReference>
<organism evidence="3 4">
    <name type="scientific">Pristionchus pacificus</name>
    <name type="common">Parasitic nematode worm</name>
    <dbReference type="NCBI Taxonomy" id="54126"/>
    <lineage>
        <taxon>Eukaryota</taxon>
        <taxon>Metazoa</taxon>
        <taxon>Ecdysozoa</taxon>
        <taxon>Nematoda</taxon>
        <taxon>Chromadorea</taxon>
        <taxon>Rhabditida</taxon>
        <taxon>Rhabditina</taxon>
        <taxon>Diplogasteromorpha</taxon>
        <taxon>Diplogasteroidea</taxon>
        <taxon>Neodiplogasteridae</taxon>
        <taxon>Pristionchus</taxon>
    </lineage>
</organism>
<name>A0A2A6BYH9_PRIPA</name>
<evidence type="ECO:0000256" key="2">
    <source>
        <dbReference type="SAM" id="SignalP"/>
    </source>
</evidence>
<proteinExistence type="predicted"/>
<protein>
    <submittedName>
        <fullName evidence="3">Uncharacterized protein</fullName>
    </submittedName>
</protein>
<evidence type="ECO:0000313" key="4">
    <source>
        <dbReference type="Proteomes" id="UP000005239"/>
    </source>
</evidence>
<gene>
    <name evidence="3" type="primary">WBGene00276964</name>
</gene>
<feature type="compositionally biased region" description="Polar residues" evidence="1">
    <location>
        <begin position="612"/>
        <end position="623"/>
    </location>
</feature>
<feature type="region of interest" description="Disordered" evidence="1">
    <location>
        <begin position="729"/>
        <end position="755"/>
    </location>
</feature>
<feature type="compositionally biased region" description="Low complexity" evidence="1">
    <location>
        <begin position="668"/>
        <end position="707"/>
    </location>
</feature>
<feature type="region of interest" description="Disordered" evidence="1">
    <location>
        <begin position="192"/>
        <end position="223"/>
    </location>
</feature>
<dbReference type="EnsemblMetazoa" id="PPA38595.1">
    <property type="protein sequence ID" value="PPA38595.1"/>
    <property type="gene ID" value="WBGene00276964"/>
</dbReference>
<sequence>MRFSFIFFVSLLLLVSAFDFEDQKARKRGGLGGYAFGSMDKMIPAHLRKFMRLQQKRACDRTTNVTSNSLFRCKSRITPGYARLDPAGRKQPAAAMSPGCDSLMRVLRATPGCDSAMRSRTELAPSLAKGSLGVAPSHLFFGSPSSPRAFRQGLVVVNPSMDEIFTVADPVGIVPRERLFIDLLGMSVDPITGLPNGDDSSQETQSIIPQRPQSPLVRGSHLDRSTDRAKKQSYFVNQLDNDHVQFPVKRGELQGFIPPAYGVVHMRERLDHIVDVVQSVIDGKEELVSEQELLSTHPLNLEKTRFTMSKKKLKLQFMDVILDRFDDDRSLHPQQFERRRKLWHKSVARSLKLINKFLEKELLSCENVRQSDCNENPGNATVGSSAIQESISKTGRGRPKTKAILDNSTAPKKRGRKAKENTNEDGLASISKLTLPAPTRKIPKKSTTNDDKASANSSGNAESKKPRFGRKRKDVEMTVSETSEQIIDDNQTKKKTKKKQTDNEDCEATMPKKSRKDNASRDGSDTKKAPSNAKKPAFGAPKRGKKGSSGEKAVGVLKQTETSDETNTEKPVSSGDLVDEVKGAERMKSQSDNVNDKRLEVYEKMDEDVESVTMSSQKTSSQYVPIPLIPPSIRDEGMETDDEDWEPNETPKEITPPRSTFHSSQDNSLLPTSSSYISQSSQSLFGSVSSSLMGSPNTSFSSQTSSSLLAPPLMTSSFNLSSVLIPSQQLATSTQIPTKPILSGPRVRPTFGKKK</sequence>
<feature type="compositionally biased region" description="Acidic residues" evidence="1">
    <location>
        <begin position="638"/>
        <end position="647"/>
    </location>
</feature>
<accession>A0A2A6BYH9</accession>
<feature type="signal peptide" evidence="2">
    <location>
        <begin position="1"/>
        <end position="17"/>
    </location>
</feature>
<feature type="compositionally biased region" description="Basic and acidic residues" evidence="1">
    <location>
        <begin position="579"/>
        <end position="598"/>
    </location>
</feature>
<feature type="compositionally biased region" description="Polar residues" evidence="1">
    <location>
        <begin position="198"/>
        <end position="213"/>
    </location>
</feature>
<keyword evidence="4" id="KW-1185">Reference proteome</keyword>
<keyword evidence="2" id="KW-0732">Signal</keyword>
<feature type="region of interest" description="Disordered" evidence="1">
    <location>
        <begin position="372"/>
        <end position="598"/>
    </location>
</feature>
<evidence type="ECO:0000256" key="1">
    <source>
        <dbReference type="SAM" id="MobiDB-lite"/>
    </source>
</evidence>
<feature type="chain" id="PRO_5043668913" evidence="2">
    <location>
        <begin position="18"/>
        <end position="755"/>
    </location>
</feature>
<feature type="compositionally biased region" description="Basic and acidic residues" evidence="1">
    <location>
        <begin position="516"/>
        <end position="528"/>
    </location>
</feature>
<reference evidence="4" key="1">
    <citation type="journal article" date="2008" name="Nat. Genet.">
        <title>The Pristionchus pacificus genome provides a unique perspective on nematode lifestyle and parasitism.</title>
        <authorList>
            <person name="Dieterich C."/>
            <person name="Clifton S.W."/>
            <person name="Schuster L.N."/>
            <person name="Chinwalla A."/>
            <person name="Delehaunty K."/>
            <person name="Dinkelacker I."/>
            <person name="Fulton L."/>
            <person name="Fulton R."/>
            <person name="Godfrey J."/>
            <person name="Minx P."/>
            <person name="Mitreva M."/>
            <person name="Roeseler W."/>
            <person name="Tian H."/>
            <person name="Witte H."/>
            <person name="Yang S.P."/>
            <person name="Wilson R.K."/>
            <person name="Sommer R.J."/>
        </authorList>
    </citation>
    <scope>NUCLEOTIDE SEQUENCE [LARGE SCALE GENOMIC DNA]</scope>
    <source>
        <strain evidence="4">PS312</strain>
    </source>
</reference>
<accession>A0A8R1YUW3</accession>
<feature type="region of interest" description="Disordered" evidence="1">
    <location>
        <begin position="610"/>
        <end position="707"/>
    </location>
</feature>
<dbReference type="AlphaFoldDB" id="A0A2A6BYH9"/>